<sequence length="378" mass="41316">MSTMQVQNQGQRRIACIQLDSRHADVAGNTETVLTLASKLIAENKSSPINLLVLPELALTGYVFKSRDEIDPYLEDARLFKPPEAVYLDQTVPTFLTACRSSSTCSKQPSLTLAAHLAQQLHCYVVIGFPELGSHRLSNQTTASVDDLIGPPFDARPHPEKDAKVPIPAPADGHEQSYAFNSAALVAPDGSLKHVFRKHFLFETDQGWASEGEGFEAIHLPGLGNVCIAICMDLNPFRFRTDFKSCELASFCVEKDIDMLVMPMAWLLPTDEQVKSSGHMEPLSKPGPSLSTINYWALRCLPFFDTQHPATLPAESGSLSSPRPKVKYLIANNRTGTEASSMFAGSSCVLEMKLGERPLLLQSLGTTEQTCLVATLPV</sequence>
<dbReference type="GO" id="GO:0070773">
    <property type="term" value="F:protein-N-terminal glutamine amidohydrolase activity"/>
    <property type="evidence" value="ECO:0000318"/>
    <property type="project" value="GO_Central"/>
</dbReference>
<dbReference type="OMA" id="MPMAWLL"/>
<evidence type="ECO:0000259" key="1">
    <source>
        <dbReference type="PROSITE" id="PS50263"/>
    </source>
</evidence>
<organism evidence="2 3">
    <name type="scientific">Mycosarcoma maydis</name>
    <name type="common">Corn smut fungus</name>
    <name type="synonym">Ustilago maydis</name>
    <dbReference type="NCBI Taxonomy" id="5270"/>
    <lineage>
        <taxon>Eukaryota</taxon>
        <taxon>Fungi</taxon>
        <taxon>Dikarya</taxon>
        <taxon>Basidiomycota</taxon>
        <taxon>Ustilaginomycotina</taxon>
        <taxon>Ustilaginomycetes</taxon>
        <taxon>Ustilaginales</taxon>
        <taxon>Ustilaginaceae</taxon>
        <taxon>Mycosarcoma</taxon>
    </lineage>
</organism>
<gene>
    <name evidence="2" type="ORF">UMAG_03754</name>
</gene>
<name>A0A0D1DV77_MYCMD</name>
<accession>A0A0D1DV77</accession>
<feature type="domain" description="CN hydrolase" evidence="1">
    <location>
        <begin position="12"/>
        <end position="378"/>
    </location>
</feature>
<dbReference type="PANTHER" id="PTHR11750">
    <property type="entry name" value="PROTEIN N-TERMINAL AMIDASE"/>
    <property type="match status" value="1"/>
</dbReference>
<dbReference type="Pfam" id="PF00795">
    <property type="entry name" value="CN_hydrolase"/>
    <property type="match status" value="1"/>
</dbReference>
<dbReference type="AlphaFoldDB" id="A0A0D1DV77"/>
<evidence type="ECO:0000313" key="2">
    <source>
        <dbReference type="EMBL" id="KIS68174.1"/>
    </source>
</evidence>
<dbReference type="VEuPathDB" id="FungiDB:UMAG_03754"/>
<dbReference type="SUPFAM" id="SSF56317">
    <property type="entry name" value="Carbon-nitrogen hydrolase"/>
    <property type="match status" value="1"/>
</dbReference>
<protein>
    <recommendedName>
        <fullName evidence="1">CN hydrolase domain-containing protein</fullName>
    </recommendedName>
</protein>
<dbReference type="GO" id="GO:0030163">
    <property type="term" value="P:protein catabolic process"/>
    <property type="evidence" value="ECO:0000318"/>
    <property type="project" value="GO_Central"/>
</dbReference>
<proteinExistence type="predicted"/>
<dbReference type="InParanoid" id="A0A0D1DV77"/>
<dbReference type="OrthoDB" id="201515at2759"/>
<dbReference type="KEGG" id="uma:UMAG_03754"/>
<keyword evidence="3" id="KW-1185">Reference proteome</keyword>
<dbReference type="Gene3D" id="3.60.110.10">
    <property type="entry name" value="Carbon-nitrogen hydrolase"/>
    <property type="match status" value="1"/>
</dbReference>
<dbReference type="InterPro" id="IPR036526">
    <property type="entry name" value="C-N_Hydrolase_sf"/>
</dbReference>
<dbReference type="eggNOG" id="KOG0806">
    <property type="taxonomic scope" value="Eukaryota"/>
</dbReference>
<dbReference type="GeneID" id="23564122"/>
<dbReference type="Proteomes" id="UP000000561">
    <property type="component" value="Chromosome 10"/>
</dbReference>
<reference evidence="2 3" key="1">
    <citation type="journal article" date="2006" name="Nature">
        <title>Insights from the genome of the biotrophic fungal plant pathogen Ustilago maydis.</title>
        <authorList>
            <person name="Kamper J."/>
            <person name="Kahmann R."/>
            <person name="Bolker M."/>
            <person name="Ma L.J."/>
            <person name="Brefort T."/>
            <person name="Saville B.J."/>
            <person name="Banuett F."/>
            <person name="Kronstad J.W."/>
            <person name="Gold S.E."/>
            <person name="Muller O."/>
            <person name="Perlin M.H."/>
            <person name="Wosten H.A."/>
            <person name="de Vries R."/>
            <person name="Ruiz-Herrera J."/>
            <person name="Reynaga-Pena C.G."/>
            <person name="Snetselaar K."/>
            <person name="McCann M."/>
            <person name="Perez-Martin J."/>
            <person name="Feldbrugge M."/>
            <person name="Basse C.W."/>
            <person name="Steinberg G."/>
            <person name="Ibeas J.I."/>
            <person name="Holloman W."/>
            <person name="Guzman P."/>
            <person name="Farman M."/>
            <person name="Stajich J.E."/>
            <person name="Sentandreu R."/>
            <person name="Gonzalez-Prieto J.M."/>
            <person name="Kennell J.C."/>
            <person name="Molina L."/>
            <person name="Schirawski J."/>
            <person name="Mendoza-Mendoza A."/>
            <person name="Greilinger D."/>
            <person name="Munch K."/>
            <person name="Rossel N."/>
            <person name="Scherer M."/>
            <person name="Vranes M."/>
            <person name="Ladendorf O."/>
            <person name="Vincon V."/>
            <person name="Fuchs U."/>
            <person name="Sandrock B."/>
            <person name="Meng S."/>
            <person name="Ho E.C."/>
            <person name="Cahill M.J."/>
            <person name="Boyce K.J."/>
            <person name="Klose J."/>
            <person name="Klosterman S.J."/>
            <person name="Deelstra H.J."/>
            <person name="Ortiz-Castellanos L."/>
            <person name="Li W."/>
            <person name="Sanchez-Alonso P."/>
            <person name="Schreier P.H."/>
            <person name="Hauser-Hahn I."/>
            <person name="Vaupel M."/>
            <person name="Koopmann E."/>
            <person name="Friedrich G."/>
            <person name="Voss H."/>
            <person name="Schluter T."/>
            <person name="Margolis J."/>
            <person name="Platt D."/>
            <person name="Swimmer C."/>
            <person name="Gnirke A."/>
            <person name="Chen F."/>
            <person name="Vysotskaia V."/>
            <person name="Mannhaupt G."/>
            <person name="Guldener U."/>
            <person name="Munsterkotter M."/>
            <person name="Haase D."/>
            <person name="Oesterheld M."/>
            <person name="Mewes H.W."/>
            <person name="Mauceli E.W."/>
            <person name="DeCaprio D."/>
            <person name="Wade C.M."/>
            <person name="Butler J."/>
            <person name="Young S."/>
            <person name="Jaffe D.B."/>
            <person name="Calvo S."/>
            <person name="Nusbaum C."/>
            <person name="Galagan J."/>
            <person name="Birren B.W."/>
        </authorList>
    </citation>
    <scope>NUCLEOTIDE SEQUENCE [LARGE SCALE GENOMIC DNA]</scope>
    <source>
        <strain evidence="3">DSM 14603 / FGSC 9021 / UM521</strain>
    </source>
</reference>
<dbReference type="EMBL" id="CM003149">
    <property type="protein sequence ID" value="KIS68174.1"/>
    <property type="molecule type" value="Genomic_DNA"/>
</dbReference>
<dbReference type="FunCoup" id="A0A0D1DV77">
    <property type="interactions" value="3"/>
</dbReference>
<dbReference type="InterPro" id="IPR039703">
    <property type="entry name" value="Nta1"/>
</dbReference>
<dbReference type="InterPro" id="IPR003010">
    <property type="entry name" value="C-N_Hydrolase"/>
</dbReference>
<dbReference type="RefSeq" id="XP_011390207.1">
    <property type="nucleotide sequence ID" value="XM_011391905.1"/>
</dbReference>
<dbReference type="GO" id="GO:0008418">
    <property type="term" value="F:protein-N-terminal asparagine amidohydrolase activity"/>
    <property type="evidence" value="ECO:0000318"/>
    <property type="project" value="GO_Central"/>
</dbReference>
<dbReference type="PROSITE" id="PS50263">
    <property type="entry name" value="CN_HYDROLASE"/>
    <property type="match status" value="1"/>
</dbReference>
<dbReference type="STRING" id="237631.A0A0D1DV77"/>
<evidence type="ECO:0000313" key="3">
    <source>
        <dbReference type="Proteomes" id="UP000000561"/>
    </source>
</evidence>
<dbReference type="PANTHER" id="PTHR11750:SF26">
    <property type="entry name" value="PROTEIN N-TERMINAL AMIDASE"/>
    <property type="match status" value="1"/>
</dbReference>